<evidence type="ECO:0000313" key="3">
    <source>
        <dbReference type="Proteomes" id="UP000322225"/>
    </source>
</evidence>
<dbReference type="Proteomes" id="UP000322225">
    <property type="component" value="Chromosome 1"/>
</dbReference>
<dbReference type="EMBL" id="CP144051">
    <property type="protein sequence ID" value="WWD15966.1"/>
    <property type="molecule type" value="Genomic_DNA"/>
</dbReference>
<feature type="compositionally biased region" description="Polar residues" evidence="1">
    <location>
        <begin position="146"/>
        <end position="156"/>
    </location>
</feature>
<reference evidence="2" key="2">
    <citation type="submission" date="2024-01" db="EMBL/GenBank/DDBJ databases">
        <title>Comparative genomics of Cryptococcus and Kwoniella reveals pathogenesis evolution and contrasting modes of karyotype evolution via chromosome fusion or intercentromeric recombination.</title>
        <authorList>
            <person name="Coelho M.A."/>
            <person name="David-Palma M."/>
            <person name="Shea T."/>
            <person name="Bowers K."/>
            <person name="McGinley-Smith S."/>
            <person name="Mohammad A.W."/>
            <person name="Gnirke A."/>
            <person name="Yurkov A.M."/>
            <person name="Nowrousian M."/>
            <person name="Sun S."/>
            <person name="Cuomo C.A."/>
            <person name="Heitman J."/>
        </authorList>
    </citation>
    <scope>NUCLEOTIDE SEQUENCE</scope>
    <source>
        <strain evidence="2">CBS 12478</strain>
    </source>
</reference>
<proteinExistence type="predicted"/>
<feature type="region of interest" description="Disordered" evidence="1">
    <location>
        <begin position="140"/>
        <end position="165"/>
    </location>
</feature>
<feature type="compositionally biased region" description="Low complexity" evidence="1">
    <location>
        <begin position="422"/>
        <end position="432"/>
    </location>
</feature>
<evidence type="ECO:0000256" key="1">
    <source>
        <dbReference type="SAM" id="MobiDB-lite"/>
    </source>
</evidence>
<feature type="region of interest" description="Disordered" evidence="1">
    <location>
        <begin position="1"/>
        <end position="26"/>
    </location>
</feature>
<evidence type="ECO:0000313" key="2">
    <source>
        <dbReference type="EMBL" id="WWD15966.1"/>
    </source>
</evidence>
<feature type="compositionally biased region" description="Basic and acidic residues" evidence="1">
    <location>
        <begin position="407"/>
        <end position="416"/>
    </location>
</feature>
<organism evidence="2 3">
    <name type="scientific">Kwoniella shandongensis</name>
    <dbReference type="NCBI Taxonomy" id="1734106"/>
    <lineage>
        <taxon>Eukaryota</taxon>
        <taxon>Fungi</taxon>
        <taxon>Dikarya</taxon>
        <taxon>Basidiomycota</taxon>
        <taxon>Agaricomycotina</taxon>
        <taxon>Tremellomycetes</taxon>
        <taxon>Tremellales</taxon>
        <taxon>Cryptococcaceae</taxon>
        <taxon>Kwoniella</taxon>
    </lineage>
</organism>
<feature type="compositionally biased region" description="Low complexity" evidence="1">
    <location>
        <begin position="388"/>
        <end position="406"/>
    </location>
</feature>
<reference evidence="2" key="1">
    <citation type="submission" date="2017-08" db="EMBL/GenBank/DDBJ databases">
        <authorList>
            <person name="Cuomo C."/>
            <person name="Billmyre B."/>
            <person name="Heitman J."/>
        </authorList>
    </citation>
    <scope>NUCLEOTIDE SEQUENCE</scope>
    <source>
        <strain evidence="2">CBS 12478</strain>
    </source>
</reference>
<gene>
    <name evidence="2" type="ORF">CI109_100390</name>
</gene>
<feature type="region of interest" description="Disordered" evidence="1">
    <location>
        <begin position="383"/>
        <end position="438"/>
    </location>
</feature>
<accession>A0A5M6C3V2</accession>
<dbReference type="KEGG" id="ksn:43587067"/>
<sequence length="438" mass="48301">MPSQFSSKNIAPVTPGTPPSASAPRQMDSIARWLANCSSSDKHLDACSSLLAQSDLSIDVQTSPAMRSRVGHLKTLAREAETQPLYDTAQVKLPAHKLPSSPSSKTSTNNNTNVRLAHQRHRRSQSVTHIDTTSLLFPNAPAQVDPAQSTTTTPERQGTKRGRTGSMPVRFAEEKNRVHAYESVALEVERGAVQNDRTRAMGLAFAHHHLEKYRVETMKLVFGPRDDKAQGEDLPPIGSLPWTPAVSETSMCDVKSNITTQTSLPLTPFPYDHTYRPARCHSKPLGHKRLPFTDRLLLQGDHSHLGLFLDHSNSKYTILLPAADTKPETQFTALGFVDDGMPEWARIFKSNSLLSLKPSPIIVNHSEERITVTPLEKLYQLDQERSASDASQRSSISISRSSSESMSVDRHEDDGSRPPSPSSSSTTLLSLSEFLKDE</sequence>
<name>A0A5M6C3V2_9TREE</name>
<dbReference type="RefSeq" id="XP_031862755.1">
    <property type="nucleotide sequence ID" value="XM_032002948.1"/>
</dbReference>
<protein>
    <submittedName>
        <fullName evidence="2">Uncharacterized protein</fullName>
    </submittedName>
</protein>
<dbReference type="GeneID" id="43587067"/>
<dbReference type="AlphaFoldDB" id="A0A5M6C3V2"/>
<keyword evidence="3" id="KW-1185">Reference proteome</keyword>